<proteinExistence type="predicted"/>
<accession>A0A9W4E099</accession>
<protein>
    <submittedName>
        <fullName evidence="2">Uncharacterized protein</fullName>
    </submittedName>
</protein>
<dbReference type="Proteomes" id="UP001152519">
    <property type="component" value="Unassembled WGS sequence"/>
</dbReference>
<evidence type="ECO:0000256" key="1">
    <source>
        <dbReference type="SAM" id="MobiDB-lite"/>
    </source>
</evidence>
<comment type="caution">
    <text evidence="2">The sequence shown here is derived from an EMBL/GenBank/DDBJ whole genome shotgun (WGS) entry which is preliminary data.</text>
</comment>
<evidence type="ECO:0000313" key="2">
    <source>
        <dbReference type="EMBL" id="CAG6397114.1"/>
    </source>
</evidence>
<name>A0A9W4E099_9ACTN</name>
<organism evidence="2 3">
    <name type="scientific">Actinacidiphila cocklensis</name>
    <dbReference type="NCBI Taxonomy" id="887465"/>
    <lineage>
        <taxon>Bacteria</taxon>
        <taxon>Bacillati</taxon>
        <taxon>Actinomycetota</taxon>
        <taxon>Actinomycetes</taxon>
        <taxon>Kitasatosporales</taxon>
        <taxon>Streptomycetaceae</taxon>
        <taxon>Actinacidiphila</taxon>
    </lineage>
</organism>
<feature type="region of interest" description="Disordered" evidence="1">
    <location>
        <begin position="1"/>
        <end position="82"/>
    </location>
</feature>
<gene>
    <name evidence="2" type="ORF">SCOCK_50163</name>
</gene>
<reference evidence="2" key="1">
    <citation type="submission" date="2021-05" db="EMBL/GenBank/DDBJ databases">
        <authorList>
            <person name="Arsene-Ploetze F."/>
        </authorList>
    </citation>
    <scope>NUCLEOTIDE SEQUENCE</scope>
    <source>
        <strain evidence="2">DSM 42138</strain>
    </source>
</reference>
<feature type="compositionally biased region" description="Basic residues" evidence="1">
    <location>
        <begin position="1"/>
        <end position="12"/>
    </location>
</feature>
<dbReference type="EMBL" id="CAJSLV010000081">
    <property type="protein sequence ID" value="CAG6397114.1"/>
    <property type="molecule type" value="Genomic_DNA"/>
</dbReference>
<feature type="compositionally biased region" description="Basic and acidic residues" evidence="1">
    <location>
        <begin position="13"/>
        <end position="27"/>
    </location>
</feature>
<dbReference type="AlphaFoldDB" id="A0A9W4E099"/>
<keyword evidence="3" id="KW-1185">Reference proteome</keyword>
<sequence>MKSVHPARRHPAHRTDRDAPRGPRPCHDPLTLVGRILHDQRGKARKHHLHKLVDIPHASVNDPHDSPSPPNMRQGHSCDSPL</sequence>
<evidence type="ECO:0000313" key="3">
    <source>
        <dbReference type="Proteomes" id="UP001152519"/>
    </source>
</evidence>